<evidence type="ECO:0000256" key="3">
    <source>
        <dbReference type="ARBA" id="ARBA00022991"/>
    </source>
</evidence>
<dbReference type="Pfam" id="PF13426">
    <property type="entry name" value="PAS_9"/>
    <property type="match status" value="1"/>
</dbReference>
<evidence type="ECO:0000313" key="5">
    <source>
        <dbReference type="EMBL" id="GMH74459.1"/>
    </source>
</evidence>
<accession>A0A9W7AML9</accession>
<evidence type="ECO:0000256" key="1">
    <source>
        <dbReference type="ARBA" id="ARBA00022630"/>
    </source>
</evidence>
<dbReference type="EMBL" id="BRXZ01001579">
    <property type="protein sequence ID" value="GMH74459.1"/>
    <property type="molecule type" value="Genomic_DNA"/>
</dbReference>
<proteinExistence type="predicted"/>
<comment type="caution">
    <text evidence="5">The sequence shown here is derived from an EMBL/GenBank/DDBJ whole genome shotgun (WGS) entry which is preliminary data.</text>
</comment>
<protein>
    <recommendedName>
        <fullName evidence="4">PAS domain-containing protein</fullName>
    </recommendedName>
</protein>
<keyword evidence="3" id="KW-0157">Chromophore</keyword>
<keyword evidence="6" id="KW-1185">Reference proteome</keyword>
<dbReference type="GO" id="GO:0005634">
    <property type="term" value="C:nucleus"/>
    <property type="evidence" value="ECO:0007669"/>
    <property type="project" value="TreeGrafter"/>
</dbReference>
<feature type="domain" description="PAS" evidence="4">
    <location>
        <begin position="70"/>
        <end position="164"/>
    </location>
</feature>
<keyword evidence="1" id="KW-0285">Flavoprotein</keyword>
<dbReference type="OrthoDB" id="447251at2759"/>
<evidence type="ECO:0000313" key="6">
    <source>
        <dbReference type="Proteomes" id="UP001165082"/>
    </source>
</evidence>
<name>A0A9W7AML9_9STRA</name>
<sequence length="176" mass="19435">MDPIKTFSIRSMLGASLPPHYPETPPNFEDVSLNSSVPLPEIYSTLCDEDIALFNQIRRFRGPWLLSHSSDHDHVIVTASNKFVSDMGYSESELIGENCKKLQSSHVDFNKESNAKLSAAFKANTDVHVVLLNFKGDGRPFGNSLSILMLRNKSNEVVYHLGVIKIVAPPLPPSAA</sequence>
<dbReference type="Gene3D" id="3.30.450.20">
    <property type="entry name" value="PAS domain"/>
    <property type="match status" value="1"/>
</dbReference>
<dbReference type="PANTHER" id="PTHR47429">
    <property type="entry name" value="PROTEIN TWIN LOV 1"/>
    <property type="match status" value="1"/>
</dbReference>
<keyword evidence="2" id="KW-0288">FMN</keyword>
<dbReference type="SUPFAM" id="SSF55785">
    <property type="entry name" value="PYP-like sensor domain (PAS domain)"/>
    <property type="match status" value="1"/>
</dbReference>
<dbReference type="CDD" id="cd00130">
    <property type="entry name" value="PAS"/>
    <property type="match status" value="1"/>
</dbReference>
<dbReference type="Proteomes" id="UP001165082">
    <property type="component" value="Unassembled WGS sequence"/>
</dbReference>
<reference evidence="5" key="1">
    <citation type="submission" date="2022-07" db="EMBL/GenBank/DDBJ databases">
        <title>Genome analysis of Parmales, a sister group of diatoms, reveals the evolutionary specialization of diatoms from phago-mixotrophs to photoautotrophs.</title>
        <authorList>
            <person name="Ban H."/>
            <person name="Sato S."/>
            <person name="Yoshikawa S."/>
            <person name="Kazumasa Y."/>
            <person name="Nakamura Y."/>
            <person name="Ichinomiya M."/>
            <person name="Saitoh K."/>
            <person name="Sato N."/>
            <person name="Blanc-Mathieu R."/>
            <person name="Endo H."/>
            <person name="Kuwata A."/>
            <person name="Ogata H."/>
        </authorList>
    </citation>
    <scope>NUCLEOTIDE SEQUENCE</scope>
</reference>
<evidence type="ECO:0000256" key="2">
    <source>
        <dbReference type="ARBA" id="ARBA00022643"/>
    </source>
</evidence>
<organism evidence="5 6">
    <name type="scientific">Triparma retinervis</name>
    <dbReference type="NCBI Taxonomy" id="2557542"/>
    <lineage>
        <taxon>Eukaryota</taxon>
        <taxon>Sar</taxon>
        <taxon>Stramenopiles</taxon>
        <taxon>Ochrophyta</taxon>
        <taxon>Bolidophyceae</taxon>
        <taxon>Parmales</taxon>
        <taxon>Triparmaceae</taxon>
        <taxon>Triparma</taxon>
    </lineage>
</organism>
<dbReference type="AlphaFoldDB" id="A0A9W7AML9"/>
<dbReference type="InterPro" id="IPR035965">
    <property type="entry name" value="PAS-like_dom_sf"/>
</dbReference>
<evidence type="ECO:0000259" key="4">
    <source>
        <dbReference type="Pfam" id="PF13426"/>
    </source>
</evidence>
<dbReference type="PANTHER" id="PTHR47429:SF2">
    <property type="entry name" value="PROTEIN TWIN LOV 1"/>
    <property type="match status" value="1"/>
</dbReference>
<dbReference type="InterPro" id="IPR000014">
    <property type="entry name" value="PAS"/>
</dbReference>
<gene>
    <name evidence="5" type="ORF">TrRE_jg5665</name>
</gene>